<protein>
    <recommendedName>
        <fullName evidence="3">Peptidase A2 domain-containing protein</fullName>
    </recommendedName>
</protein>
<evidence type="ECO:0008006" key="3">
    <source>
        <dbReference type="Google" id="ProtNLM"/>
    </source>
</evidence>
<comment type="caution">
    <text evidence="1">The sequence shown here is derived from an EMBL/GenBank/DDBJ whole genome shotgun (WGS) entry which is preliminary data.</text>
</comment>
<sequence length="176" mass="18905">MKIPTTFAQLTTISPTYTEQVIAKLQGRLPGKDNATYTTDKTTRVSAAMTNPTKDENSSDPCYYSCALGYVSAEVGGAKVDFTIDSGSMVNVIPKLVAEDLELEMIQVDIPMKGVGGARCDLNGVAENCPITIGRSSGPAHLFISPKAQDCILGRPFLFDYGCTLEYLETGETLSF</sequence>
<organism evidence="1 2">
    <name type="scientific">Puccinia striiformis f. sp. tritici PST-78</name>
    <dbReference type="NCBI Taxonomy" id="1165861"/>
    <lineage>
        <taxon>Eukaryota</taxon>
        <taxon>Fungi</taxon>
        <taxon>Dikarya</taxon>
        <taxon>Basidiomycota</taxon>
        <taxon>Pucciniomycotina</taxon>
        <taxon>Pucciniomycetes</taxon>
        <taxon>Pucciniales</taxon>
        <taxon>Pucciniaceae</taxon>
        <taxon>Puccinia</taxon>
    </lineage>
</organism>
<name>A0A0L0VAD8_9BASI</name>
<proteinExistence type="predicted"/>
<dbReference type="CDD" id="cd00303">
    <property type="entry name" value="retropepsin_like"/>
    <property type="match status" value="1"/>
</dbReference>
<dbReference type="SUPFAM" id="SSF50630">
    <property type="entry name" value="Acid proteases"/>
    <property type="match status" value="1"/>
</dbReference>
<dbReference type="STRING" id="1165861.A0A0L0VAD8"/>
<evidence type="ECO:0000313" key="2">
    <source>
        <dbReference type="Proteomes" id="UP000054564"/>
    </source>
</evidence>
<keyword evidence="2" id="KW-1185">Reference proteome</keyword>
<dbReference type="AlphaFoldDB" id="A0A0L0VAD8"/>
<dbReference type="EMBL" id="AJIL01000085">
    <property type="protein sequence ID" value="KNE96252.1"/>
    <property type="molecule type" value="Genomic_DNA"/>
</dbReference>
<dbReference type="Pfam" id="PF13650">
    <property type="entry name" value="Asp_protease_2"/>
    <property type="match status" value="1"/>
</dbReference>
<reference evidence="2" key="1">
    <citation type="submission" date="2014-03" db="EMBL/GenBank/DDBJ databases">
        <title>The Genome Sequence of Puccinia striiformis f. sp. tritici PST-78.</title>
        <authorList>
            <consortium name="The Broad Institute Genome Sequencing Platform"/>
            <person name="Cuomo C."/>
            <person name="Hulbert S."/>
            <person name="Chen X."/>
            <person name="Walker B."/>
            <person name="Young S.K."/>
            <person name="Zeng Q."/>
            <person name="Gargeya S."/>
            <person name="Fitzgerald M."/>
            <person name="Haas B."/>
            <person name="Abouelleil A."/>
            <person name="Alvarado L."/>
            <person name="Arachchi H.M."/>
            <person name="Berlin A.M."/>
            <person name="Chapman S.B."/>
            <person name="Goldberg J."/>
            <person name="Griggs A."/>
            <person name="Gujja S."/>
            <person name="Hansen M."/>
            <person name="Howarth C."/>
            <person name="Imamovic A."/>
            <person name="Larimer J."/>
            <person name="McCowan C."/>
            <person name="Montmayeur A."/>
            <person name="Murphy C."/>
            <person name="Neiman D."/>
            <person name="Pearson M."/>
            <person name="Priest M."/>
            <person name="Roberts A."/>
            <person name="Saif S."/>
            <person name="Shea T."/>
            <person name="Sisk P."/>
            <person name="Sykes S."/>
            <person name="Wortman J."/>
            <person name="Nusbaum C."/>
            <person name="Birren B."/>
        </authorList>
    </citation>
    <scope>NUCLEOTIDE SEQUENCE [LARGE SCALE GENOMIC DNA]</scope>
    <source>
        <strain evidence="2">race PST-78</strain>
    </source>
</reference>
<evidence type="ECO:0000313" key="1">
    <source>
        <dbReference type="EMBL" id="KNE96252.1"/>
    </source>
</evidence>
<dbReference type="Proteomes" id="UP000054564">
    <property type="component" value="Unassembled WGS sequence"/>
</dbReference>
<gene>
    <name evidence="1" type="ORF">PSTG_10514</name>
</gene>
<dbReference type="Gene3D" id="2.40.70.10">
    <property type="entry name" value="Acid Proteases"/>
    <property type="match status" value="1"/>
</dbReference>
<accession>A0A0L0VAD8</accession>
<dbReference type="InterPro" id="IPR021109">
    <property type="entry name" value="Peptidase_aspartic_dom_sf"/>
</dbReference>